<gene>
    <name evidence="7" type="ORF">N7456_011645</name>
</gene>
<protein>
    <submittedName>
        <fullName evidence="7">Amino acid transporter</fullName>
    </submittedName>
</protein>
<dbReference type="PANTHER" id="PTHR45649:SF1">
    <property type="entry name" value="TRANSPORTER, PUTATIVE (EUROFUNG)-RELATED"/>
    <property type="match status" value="1"/>
</dbReference>
<keyword evidence="2" id="KW-0813">Transport</keyword>
<evidence type="ECO:0000256" key="6">
    <source>
        <dbReference type="SAM" id="Phobius"/>
    </source>
</evidence>
<dbReference type="GO" id="GO:0022857">
    <property type="term" value="F:transmembrane transporter activity"/>
    <property type="evidence" value="ECO:0007669"/>
    <property type="project" value="InterPro"/>
</dbReference>
<feature type="transmembrane region" description="Helical" evidence="6">
    <location>
        <begin position="145"/>
        <end position="167"/>
    </location>
</feature>
<reference evidence="7" key="2">
    <citation type="journal article" date="2023" name="IMA Fungus">
        <title>Comparative genomic study of the Penicillium genus elucidates a diverse pangenome and 15 lateral gene transfer events.</title>
        <authorList>
            <person name="Petersen C."/>
            <person name="Sorensen T."/>
            <person name="Nielsen M.R."/>
            <person name="Sondergaard T.E."/>
            <person name="Sorensen J.L."/>
            <person name="Fitzpatrick D.A."/>
            <person name="Frisvad J.C."/>
            <person name="Nielsen K.L."/>
        </authorList>
    </citation>
    <scope>NUCLEOTIDE SEQUENCE</scope>
    <source>
        <strain evidence="7">IBT 30069</strain>
    </source>
</reference>
<dbReference type="GO" id="GO:0016020">
    <property type="term" value="C:membrane"/>
    <property type="evidence" value="ECO:0007669"/>
    <property type="project" value="UniProtKB-SubCell"/>
</dbReference>
<dbReference type="EMBL" id="JAPQKH010000007">
    <property type="protein sequence ID" value="KAJ5088029.1"/>
    <property type="molecule type" value="Genomic_DNA"/>
</dbReference>
<keyword evidence="8" id="KW-1185">Reference proteome</keyword>
<organism evidence="7 8">
    <name type="scientific">Penicillium angulare</name>
    <dbReference type="NCBI Taxonomy" id="116970"/>
    <lineage>
        <taxon>Eukaryota</taxon>
        <taxon>Fungi</taxon>
        <taxon>Dikarya</taxon>
        <taxon>Ascomycota</taxon>
        <taxon>Pezizomycotina</taxon>
        <taxon>Eurotiomycetes</taxon>
        <taxon>Eurotiomycetidae</taxon>
        <taxon>Eurotiales</taxon>
        <taxon>Aspergillaceae</taxon>
        <taxon>Penicillium</taxon>
    </lineage>
</organism>
<accession>A0A9W9EUA0</accession>
<evidence type="ECO:0000256" key="3">
    <source>
        <dbReference type="ARBA" id="ARBA00022692"/>
    </source>
</evidence>
<dbReference type="Pfam" id="PF13520">
    <property type="entry name" value="AA_permease_2"/>
    <property type="match status" value="1"/>
</dbReference>
<dbReference type="AlphaFoldDB" id="A0A9W9EUA0"/>
<feature type="transmembrane region" description="Helical" evidence="6">
    <location>
        <begin position="17"/>
        <end position="45"/>
    </location>
</feature>
<sequence length="280" mass="30673">MAEEVANSSLVVPQSMLFAIVINGILGFAMLIAFLFTAGDLSAIVKSQATYPFMQILENSTRSKGAAVVLSSMMAVMSVFCGLGGISSGSRMLWAFARERAIPGWQWIHKLDQRTAVPFHSTAIIIIAAGLIGLINIGSSEVLNIVLSLTMEAFFFSYIIPLSLLLYRRLKGDIKEPGQGSKKGLTWGPFRLKGFIGILNNIFALVFASVAALFGFWPSQNHPHLSKMNWSSAIFGGTLILAVIYYLGWGRKHYMGPVMEVQVPPQVPEPRSNVPDIYRD</sequence>
<name>A0A9W9EUA0_9EURO</name>
<feature type="transmembrane region" description="Helical" evidence="6">
    <location>
        <begin position="230"/>
        <end position="249"/>
    </location>
</feature>
<keyword evidence="4 6" id="KW-1133">Transmembrane helix</keyword>
<feature type="transmembrane region" description="Helical" evidence="6">
    <location>
        <begin position="65"/>
        <end position="86"/>
    </location>
</feature>
<comment type="caution">
    <text evidence="7">The sequence shown here is derived from an EMBL/GenBank/DDBJ whole genome shotgun (WGS) entry which is preliminary data.</text>
</comment>
<feature type="transmembrane region" description="Helical" evidence="6">
    <location>
        <begin position="198"/>
        <end position="218"/>
    </location>
</feature>
<comment type="subcellular location">
    <subcellularLocation>
        <location evidence="1">Membrane</location>
        <topology evidence="1">Multi-pass membrane protein</topology>
    </subcellularLocation>
</comment>
<keyword evidence="3 6" id="KW-0812">Transmembrane</keyword>
<dbReference type="PANTHER" id="PTHR45649">
    <property type="entry name" value="AMINO-ACID PERMEASE BAT1"/>
    <property type="match status" value="1"/>
</dbReference>
<reference evidence="7" key="1">
    <citation type="submission" date="2022-11" db="EMBL/GenBank/DDBJ databases">
        <authorList>
            <person name="Petersen C."/>
        </authorList>
    </citation>
    <scope>NUCLEOTIDE SEQUENCE</scope>
    <source>
        <strain evidence="7">IBT 30069</strain>
    </source>
</reference>
<dbReference type="Proteomes" id="UP001149165">
    <property type="component" value="Unassembled WGS sequence"/>
</dbReference>
<dbReference type="OrthoDB" id="3257095at2759"/>
<evidence type="ECO:0000256" key="4">
    <source>
        <dbReference type="ARBA" id="ARBA00022989"/>
    </source>
</evidence>
<keyword evidence="5 6" id="KW-0472">Membrane</keyword>
<dbReference type="InterPro" id="IPR002293">
    <property type="entry name" value="AA/rel_permease1"/>
</dbReference>
<proteinExistence type="predicted"/>
<feature type="transmembrane region" description="Helical" evidence="6">
    <location>
        <begin position="117"/>
        <end position="139"/>
    </location>
</feature>
<dbReference type="Gene3D" id="1.20.1740.10">
    <property type="entry name" value="Amino acid/polyamine transporter I"/>
    <property type="match status" value="1"/>
</dbReference>
<evidence type="ECO:0000313" key="7">
    <source>
        <dbReference type="EMBL" id="KAJ5088029.1"/>
    </source>
</evidence>
<evidence type="ECO:0000256" key="5">
    <source>
        <dbReference type="ARBA" id="ARBA00023136"/>
    </source>
</evidence>
<evidence type="ECO:0000256" key="1">
    <source>
        <dbReference type="ARBA" id="ARBA00004141"/>
    </source>
</evidence>
<evidence type="ECO:0000256" key="2">
    <source>
        <dbReference type="ARBA" id="ARBA00022448"/>
    </source>
</evidence>
<evidence type="ECO:0000313" key="8">
    <source>
        <dbReference type="Proteomes" id="UP001149165"/>
    </source>
</evidence>